<dbReference type="AlphaFoldDB" id="A0A0U1WNP3"/>
<keyword evidence="1" id="KW-0496">Mitochondrion</keyword>
<name>A0A0U1WNP3_SARFS</name>
<protein>
    <submittedName>
        <fullName evidence="1">Ribosomal protein L31</fullName>
    </submittedName>
</protein>
<dbReference type="GO" id="GO:0005840">
    <property type="term" value="C:ribosome"/>
    <property type="evidence" value="ECO:0007669"/>
    <property type="project" value="UniProtKB-KW"/>
</dbReference>
<gene>
    <name evidence="1" type="primary">rpl31</name>
    <name evidence="1" type="ORF">SarfuMp36</name>
</gene>
<keyword evidence="1" id="KW-0687">Ribonucleoprotein</keyword>
<evidence type="ECO:0000313" key="2">
    <source>
        <dbReference type="EMBL" id="QJC59501.1"/>
    </source>
</evidence>
<organism evidence="1">
    <name type="scientific">Sargassum fusiforme</name>
    <name type="common">Hijiki seaweed</name>
    <name type="synonym">Cystophyllum fusiforme</name>
    <dbReference type="NCBI Taxonomy" id="590727"/>
    <lineage>
        <taxon>Eukaryota</taxon>
        <taxon>Sar</taxon>
        <taxon>Stramenopiles</taxon>
        <taxon>Ochrophyta</taxon>
        <taxon>PX clade</taxon>
        <taxon>Phaeophyceae</taxon>
        <taxon>Fucales</taxon>
        <taxon>Sargassaceae</taxon>
        <taxon>Sargassum</taxon>
    </lineage>
</organism>
<reference evidence="1" key="1">
    <citation type="journal article" date="2014" name="Mitochondrial DNA">
        <title>Complete mitochondrial genome of the brown alga Sargassum fusiforme (Sargassaceae, Phaeophyceae): genome architecture and taxonomic consideration.</title>
        <authorList>
            <person name="Liu F."/>
            <person name="Pang S."/>
            <person name="Luo M."/>
        </authorList>
    </citation>
    <scope>NUCLEOTIDE SEQUENCE</scope>
</reference>
<dbReference type="RefSeq" id="YP_009050527.1">
    <property type="nucleotide sequence ID" value="NC_024655.1"/>
</dbReference>
<reference evidence="2" key="2">
    <citation type="submission" date="2019-12" db="EMBL/GenBank/DDBJ databases">
        <title>The complete mitochondrion genome of Sargassum fusiforme.</title>
        <authorList>
            <person name="Liu T."/>
        </authorList>
    </citation>
    <scope>NUCLEOTIDE SEQUENCE</scope>
</reference>
<evidence type="ECO:0000313" key="1">
    <source>
        <dbReference type="EMBL" id="AIG23796.1"/>
    </source>
</evidence>
<accession>A0A0U1WNP3</accession>
<keyword evidence="1" id="KW-0689">Ribosomal protein</keyword>
<geneLocation type="mitochondrion" evidence="1"/>
<dbReference type="GeneID" id="20004089"/>
<proteinExistence type="predicted"/>
<sequence length="70" mass="8062">MRIKVKQKLLGTILSDGSFHFVVDDNILPKLFKTMTDLDPANHFVWTGKGPKEQTEITSFILRFNRQVSI</sequence>
<dbReference type="EMBL" id="MN883537">
    <property type="protein sequence ID" value="QJC59501.1"/>
    <property type="molecule type" value="Genomic_DNA"/>
</dbReference>
<dbReference type="EMBL" id="KJ946428">
    <property type="protein sequence ID" value="AIG23796.1"/>
    <property type="molecule type" value="Genomic_DNA"/>
</dbReference>